<sequence length="124" mass="14840">MPIFVDGFEIPDTLGERLEKLKEKGGPLMPSPDDPKIWTKEFHEKSKNETAWAAPYDSRFPQCRKQRHCFAYYVDFFRCKELMGEDYAPCKFFQNVYRDMCPSFWVEKWDDQRESGTFPADFDR</sequence>
<keyword evidence="3" id="KW-1015">Disulfide bond</keyword>
<dbReference type="GO" id="GO:0045277">
    <property type="term" value="C:respiratory chain complex IV"/>
    <property type="evidence" value="ECO:0007669"/>
    <property type="project" value="InterPro"/>
</dbReference>
<dbReference type="Gene3D" id="1.10.10.140">
    <property type="entry name" value="Cytochrome c oxidase, subunit VIb"/>
    <property type="match status" value="1"/>
</dbReference>
<dbReference type="EMBL" id="CAJEWN010000648">
    <property type="protein sequence ID" value="CAD2187654.1"/>
    <property type="molecule type" value="Genomic_DNA"/>
</dbReference>
<proteinExistence type="predicted"/>
<dbReference type="GO" id="GO:0005739">
    <property type="term" value="C:mitochondrion"/>
    <property type="evidence" value="ECO:0007669"/>
    <property type="project" value="UniProtKB-SubCell"/>
</dbReference>
<gene>
    <name evidence="5" type="ORF">MENT_LOCUS40251</name>
    <name evidence="4" type="ORF">MENT_LOCUS5492</name>
</gene>
<evidence type="ECO:0000313" key="4">
    <source>
        <dbReference type="EMBL" id="CAD2137614.1"/>
    </source>
</evidence>
<comment type="subcellular location">
    <subcellularLocation>
        <location evidence="1">Mitochondrion</location>
    </subcellularLocation>
</comment>
<accession>A0A6V7U072</accession>
<reference evidence="4 6" key="1">
    <citation type="submission" date="2020-08" db="EMBL/GenBank/DDBJ databases">
        <authorList>
            <person name="Koutsovoulos G."/>
            <person name="Danchin GJ E."/>
        </authorList>
    </citation>
    <scope>NUCLEOTIDE SEQUENCE [LARGE SCALE GENOMIC DNA]</scope>
</reference>
<evidence type="ECO:0000256" key="2">
    <source>
        <dbReference type="ARBA" id="ARBA00023128"/>
    </source>
</evidence>
<dbReference type="PANTHER" id="PTHR11387">
    <property type="entry name" value="CYTOCHROME C OXIDASE SUBUNIT 6B"/>
    <property type="match status" value="1"/>
</dbReference>
<dbReference type="InterPro" id="IPR003213">
    <property type="entry name" value="Cyt_c_oxidase_su6B"/>
</dbReference>
<evidence type="ECO:0000313" key="5">
    <source>
        <dbReference type="EMBL" id="CAD2187654.1"/>
    </source>
</evidence>
<dbReference type="CDD" id="cd00926">
    <property type="entry name" value="Cyt_c_Oxidase_VIb"/>
    <property type="match status" value="1"/>
</dbReference>
<comment type="caution">
    <text evidence="4">The sequence shown here is derived from an EMBL/GenBank/DDBJ whole genome shotgun (WGS) entry which is preliminary data.</text>
</comment>
<dbReference type="InterPro" id="IPR048280">
    <property type="entry name" value="COX6B-like"/>
</dbReference>
<dbReference type="Pfam" id="PF02297">
    <property type="entry name" value="COX6B"/>
    <property type="match status" value="1"/>
</dbReference>
<name>A0A6V7U072_MELEN</name>
<protein>
    <submittedName>
        <fullName evidence="4">Uncharacterized protein</fullName>
    </submittedName>
</protein>
<evidence type="ECO:0000313" key="6">
    <source>
        <dbReference type="Proteomes" id="UP000580250"/>
    </source>
</evidence>
<organism evidence="4 6">
    <name type="scientific">Meloidogyne enterolobii</name>
    <name type="common">Root-knot nematode worm</name>
    <name type="synonym">Meloidogyne mayaguensis</name>
    <dbReference type="NCBI Taxonomy" id="390850"/>
    <lineage>
        <taxon>Eukaryota</taxon>
        <taxon>Metazoa</taxon>
        <taxon>Ecdysozoa</taxon>
        <taxon>Nematoda</taxon>
        <taxon>Chromadorea</taxon>
        <taxon>Rhabditida</taxon>
        <taxon>Tylenchina</taxon>
        <taxon>Tylenchomorpha</taxon>
        <taxon>Tylenchoidea</taxon>
        <taxon>Meloidogynidae</taxon>
        <taxon>Meloidogyninae</taxon>
        <taxon>Meloidogyne</taxon>
    </lineage>
</organism>
<dbReference type="InterPro" id="IPR036549">
    <property type="entry name" value="CX6/COA6-like_sf"/>
</dbReference>
<dbReference type="EMBL" id="CAJEWN010000020">
    <property type="protein sequence ID" value="CAD2137614.1"/>
    <property type="molecule type" value="Genomic_DNA"/>
</dbReference>
<evidence type="ECO:0000256" key="3">
    <source>
        <dbReference type="ARBA" id="ARBA00023157"/>
    </source>
</evidence>
<evidence type="ECO:0000256" key="1">
    <source>
        <dbReference type="ARBA" id="ARBA00004173"/>
    </source>
</evidence>
<dbReference type="OrthoDB" id="1107506at2759"/>
<keyword evidence="2" id="KW-0496">Mitochondrion</keyword>
<dbReference type="Proteomes" id="UP000580250">
    <property type="component" value="Unassembled WGS sequence"/>
</dbReference>
<dbReference type="SUPFAM" id="SSF47694">
    <property type="entry name" value="Cytochrome c oxidase subunit h"/>
    <property type="match status" value="1"/>
</dbReference>
<dbReference type="AlphaFoldDB" id="A0A6V7U072"/>